<dbReference type="InterPro" id="IPR036249">
    <property type="entry name" value="Thioredoxin-like_sf"/>
</dbReference>
<dbReference type="Pfam" id="PF11009">
    <property type="entry name" value="BrxC"/>
    <property type="match status" value="1"/>
</dbReference>
<dbReference type="EMBL" id="LRXL01000037">
    <property type="protein sequence ID" value="OAB78547.1"/>
    <property type="molecule type" value="Genomic_DNA"/>
</dbReference>
<organism evidence="1 2">
    <name type="scientific">Cochleicola gelatinilyticus</name>
    <dbReference type="NCBI Taxonomy" id="1763537"/>
    <lineage>
        <taxon>Bacteria</taxon>
        <taxon>Pseudomonadati</taxon>
        <taxon>Bacteroidota</taxon>
        <taxon>Flavobacteriia</taxon>
        <taxon>Flavobacteriales</taxon>
        <taxon>Flavobacteriaceae</taxon>
        <taxon>Cochleicola</taxon>
    </lineage>
</organism>
<name>A0A167HFF8_9FLAO</name>
<dbReference type="NCBIfam" id="TIGR04019">
    <property type="entry name" value="B_thiol_YtxJ"/>
    <property type="match status" value="1"/>
</dbReference>
<evidence type="ECO:0000313" key="1">
    <source>
        <dbReference type="EMBL" id="OAB78547.1"/>
    </source>
</evidence>
<dbReference type="AlphaFoldDB" id="A0A167HFF8"/>
<dbReference type="STRING" id="1763537.ULVI_08120"/>
<proteinExistence type="predicted"/>
<accession>A0A167HFF8</accession>
<dbReference type="Proteomes" id="UP000077013">
    <property type="component" value="Unassembled WGS sequence"/>
</dbReference>
<evidence type="ECO:0000313" key="2">
    <source>
        <dbReference type="Proteomes" id="UP000077013"/>
    </source>
</evidence>
<gene>
    <name evidence="1" type="ORF">ULVI_08120</name>
</gene>
<dbReference type="OrthoDB" id="677051at2"/>
<dbReference type="InterPro" id="IPR022551">
    <property type="entry name" value="BrxC"/>
</dbReference>
<protein>
    <submittedName>
        <fullName evidence="1">Cytosolic protein</fullName>
    </submittedName>
</protein>
<comment type="caution">
    <text evidence="1">The sequence shown here is derived from an EMBL/GenBank/DDBJ whole genome shotgun (WGS) entry which is preliminary data.</text>
</comment>
<keyword evidence="2" id="KW-1185">Reference proteome</keyword>
<dbReference type="CDD" id="cd02947">
    <property type="entry name" value="TRX_family"/>
    <property type="match status" value="1"/>
</dbReference>
<dbReference type="SUPFAM" id="SSF52833">
    <property type="entry name" value="Thioredoxin-like"/>
    <property type="match status" value="1"/>
</dbReference>
<dbReference type="Gene3D" id="3.40.30.10">
    <property type="entry name" value="Glutaredoxin"/>
    <property type="match status" value="1"/>
</dbReference>
<sequence>MGLFDKFKSQRDIAKEEIVEVPWHLITSSDQIDELVAESSNKPIVIFKHSTTCGISRMVLRSFEKNYTFSEEDIKLYFLDLKKYRSISNEIAERFQVHHESPQLIVIKNGKTVHHDSHQGIDADHLKQFI</sequence>
<reference evidence="1 2" key="1">
    <citation type="submission" date="2016-02" db="EMBL/GenBank/DDBJ databases">
        <title>Ulvibacter sp. LPB0005, isolated from Thais luteostoma.</title>
        <authorList>
            <person name="Shin S.-K."/>
            <person name="Yi H."/>
        </authorList>
    </citation>
    <scope>NUCLEOTIDE SEQUENCE [LARGE SCALE GENOMIC DNA]</scope>
    <source>
        <strain evidence="1 2">LPB0005</strain>
    </source>
</reference>
<dbReference type="RefSeq" id="WP_068591647.1">
    <property type="nucleotide sequence ID" value="NZ_LRXL01000037.1"/>
</dbReference>